<evidence type="ECO:0000313" key="2">
    <source>
        <dbReference type="EMBL" id="MDA4845592.1"/>
    </source>
</evidence>
<dbReference type="SMART" id="SM00563">
    <property type="entry name" value="PlsC"/>
    <property type="match status" value="1"/>
</dbReference>
<protein>
    <submittedName>
        <fullName evidence="2">1-acyl-sn-glycerol-3-phosphate acyltransferase</fullName>
    </submittedName>
</protein>
<keyword evidence="2" id="KW-0808">Transferase</keyword>
<dbReference type="EMBL" id="JAPJZH010000005">
    <property type="protein sequence ID" value="MDA4845592.1"/>
    <property type="molecule type" value="Genomic_DNA"/>
</dbReference>
<dbReference type="RefSeq" id="WP_271089249.1">
    <property type="nucleotide sequence ID" value="NZ_JAPJZH010000005.1"/>
</dbReference>
<keyword evidence="3" id="KW-1185">Reference proteome</keyword>
<accession>A0ABT4VLK4</accession>
<dbReference type="Proteomes" id="UP001148313">
    <property type="component" value="Unassembled WGS sequence"/>
</dbReference>
<organism evidence="2 3">
    <name type="scientific">Hoeflea poritis</name>
    <dbReference type="NCBI Taxonomy" id="2993659"/>
    <lineage>
        <taxon>Bacteria</taxon>
        <taxon>Pseudomonadati</taxon>
        <taxon>Pseudomonadota</taxon>
        <taxon>Alphaproteobacteria</taxon>
        <taxon>Hyphomicrobiales</taxon>
        <taxon>Rhizobiaceae</taxon>
        <taxon>Hoeflea</taxon>
    </lineage>
</organism>
<dbReference type="SUPFAM" id="SSF69593">
    <property type="entry name" value="Glycerol-3-phosphate (1)-acyltransferase"/>
    <property type="match status" value="1"/>
</dbReference>
<gene>
    <name evidence="2" type="ORF">OOZ53_09550</name>
</gene>
<sequence>MAQKRFQLMNLDDLADRIALVSYGQPGHVVDELIAERGQKIVKNPLWPVMRPLLHSVLHYRQAIAFADAIANLPGYDAMEYASNLLNLELKVRNGNRIPESGGFVLVCNHPTGIADGVAVFDLLKGRRPDMMIFANRDALRVNPRYAEVIIPVEWREEHKSNLKARETLRLTNRAVEEGKATVLFPSGRIAYWANGKLNERPWKQSAVGLARRYNLPVLPVHMSARNSGLFYWLSKYSTELRDMTVFHEVLNKKRKTFEFNIGHLIQPERLEGDVAAITRSLEHHCVCELADDPDREFVNNG</sequence>
<proteinExistence type="predicted"/>
<dbReference type="Pfam" id="PF01553">
    <property type="entry name" value="Acyltransferase"/>
    <property type="match status" value="1"/>
</dbReference>
<evidence type="ECO:0000259" key="1">
    <source>
        <dbReference type="SMART" id="SM00563"/>
    </source>
</evidence>
<dbReference type="InterPro" id="IPR002123">
    <property type="entry name" value="Plipid/glycerol_acylTrfase"/>
</dbReference>
<name>A0ABT4VLK4_9HYPH</name>
<reference evidence="2" key="1">
    <citation type="submission" date="2022-11" db="EMBL/GenBank/DDBJ databases">
        <title>Hoeflea poritis sp. nov., isolated from scleractinian coral Porites lutea.</title>
        <authorList>
            <person name="Zhang G."/>
            <person name="Wei Q."/>
            <person name="Cai L."/>
        </authorList>
    </citation>
    <scope>NUCLEOTIDE SEQUENCE</scope>
    <source>
        <strain evidence="2">E7-10</strain>
    </source>
</reference>
<evidence type="ECO:0000313" key="3">
    <source>
        <dbReference type="Proteomes" id="UP001148313"/>
    </source>
</evidence>
<comment type="caution">
    <text evidence="2">The sequence shown here is derived from an EMBL/GenBank/DDBJ whole genome shotgun (WGS) entry which is preliminary data.</text>
</comment>
<keyword evidence="2" id="KW-0012">Acyltransferase</keyword>
<dbReference type="GO" id="GO:0016746">
    <property type="term" value="F:acyltransferase activity"/>
    <property type="evidence" value="ECO:0007669"/>
    <property type="project" value="UniProtKB-KW"/>
</dbReference>
<feature type="domain" description="Phospholipid/glycerol acyltransferase" evidence="1">
    <location>
        <begin position="104"/>
        <end position="226"/>
    </location>
</feature>